<keyword evidence="11" id="KW-1185">Reference proteome</keyword>
<dbReference type="InterPro" id="IPR010766">
    <property type="entry name" value="DRTGG"/>
</dbReference>
<dbReference type="Proteomes" id="UP001515480">
    <property type="component" value="Unassembled WGS sequence"/>
</dbReference>
<evidence type="ECO:0000256" key="7">
    <source>
        <dbReference type="HAMAP-Rule" id="MF_03131"/>
    </source>
</evidence>
<dbReference type="SUPFAM" id="SSF75138">
    <property type="entry name" value="HprK N-terminal domain-like"/>
    <property type="match status" value="1"/>
</dbReference>
<feature type="site" description="Transition state stabilizer" evidence="7">
    <location>
        <position position="258"/>
    </location>
</feature>
<gene>
    <name evidence="10" type="ORF">AB1Y20_007678</name>
</gene>
<dbReference type="GO" id="GO:0000287">
    <property type="term" value="F:magnesium ion binding"/>
    <property type="evidence" value="ECO:0007669"/>
    <property type="project" value="UniProtKB-UniRule"/>
</dbReference>
<feature type="binding site" evidence="7">
    <location>
        <position position="399"/>
    </location>
    <ligand>
        <name>Mg(2+)</name>
        <dbReference type="ChEBI" id="CHEBI:18420"/>
    </ligand>
</feature>
<dbReference type="NCBIfam" id="TIGR00651">
    <property type="entry name" value="pta"/>
    <property type="match status" value="1"/>
</dbReference>
<organism evidence="10 11">
    <name type="scientific">Prymnesium parvum</name>
    <name type="common">Toxic golden alga</name>
    <dbReference type="NCBI Taxonomy" id="97485"/>
    <lineage>
        <taxon>Eukaryota</taxon>
        <taxon>Haptista</taxon>
        <taxon>Haptophyta</taxon>
        <taxon>Prymnesiophyceae</taxon>
        <taxon>Prymnesiales</taxon>
        <taxon>Prymnesiaceae</taxon>
        <taxon>Prymnesium</taxon>
    </lineage>
</organism>
<comment type="pathway">
    <text evidence="1">Metabolic intermediate biosynthesis; acetyl-CoA biosynthesis; acetyl-CoA from acetate: step 2/2.</text>
</comment>
<comment type="cofactor">
    <cofactor evidence="7">
        <name>Mg(2+)</name>
        <dbReference type="ChEBI" id="CHEBI:18420"/>
    </cofactor>
</comment>
<dbReference type="PROSITE" id="PS01075">
    <property type="entry name" value="ACETATE_KINASE_1"/>
    <property type="match status" value="1"/>
</dbReference>
<feature type="binding site" evidence="7">
    <location>
        <position position="109"/>
    </location>
    <ligand>
        <name>substrate</name>
    </ligand>
</feature>
<dbReference type="Gene3D" id="3.40.50.10750">
    <property type="entry name" value="Isocitrate/Isopropylmalate dehydrogenase-like"/>
    <property type="match status" value="1"/>
</dbReference>
<feature type="domain" description="DRTGG" evidence="9">
    <location>
        <begin position="665"/>
        <end position="781"/>
    </location>
</feature>
<evidence type="ECO:0000256" key="6">
    <source>
        <dbReference type="ARBA" id="ARBA00023315"/>
    </source>
</evidence>
<dbReference type="SUPFAM" id="SSF53067">
    <property type="entry name" value="Actin-like ATPase domain"/>
    <property type="match status" value="2"/>
</dbReference>
<feature type="binding site" evidence="7">
    <location>
        <position position="25"/>
    </location>
    <ligand>
        <name>Mg(2+)</name>
        <dbReference type="ChEBI" id="CHEBI:18420"/>
    </ligand>
</feature>
<dbReference type="GO" id="GO:0005524">
    <property type="term" value="F:ATP binding"/>
    <property type="evidence" value="ECO:0007669"/>
    <property type="project" value="UniProtKB-KW"/>
</dbReference>
<dbReference type="Pfam" id="PF01515">
    <property type="entry name" value="PTA_PTB"/>
    <property type="match status" value="1"/>
</dbReference>
<keyword evidence="3 7" id="KW-0547">Nucleotide-binding</keyword>
<feature type="binding site" evidence="7">
    <location>
        <begin position="299"/>
        <end position="301"/>
    </location>
    <ligand>
        <name>ATP</name>
        <dbReference type="ChEBI" id="CHEBI:30616"/>
    </ligand>
</feature>
<dbReference type="InterPro" id="IPR002505">
    <property type="entry name" value="PTA_PTB"/>
</dbReference>
<feature type="active site" description="Proton donor/acceptor" evidence="7">
    <location>
        <position position="165"/>
    </location>
</feature>
<evidence type="ECO:0000256" key="4">
    <source>
        <dbReference type="ARBA" id="ARBA00022777"/>
    </source>
</evidence>
<sequence length="1166" mass="125548">MWSPTKQPPLSKESAKSTCKALVLNSGSSSLKYGLFRIILGKAECVCSGLVDRIGLLSSSITHKDADGTRKVDVDVPDHSSAITQVVELLTSSQGLISNVADITVVGHRVVHGGPLYSTPAVVDEAVERAIERCIPLAPLHNPHNLLGIRVAQKHFPCPHVAVFDTAFHATIPEHNYTYALPRELCIEHNLRRYGFHGTSYTYVLKQTAKLLHRPAEELNMIILHLGNGASMAAIRKGACIDTTMGMTPLEGLVMGTRCGDVDGGVATFLASNLGYSAADIDKLFNKQSGLQGLCGSSDMRAIKAKAEAGVAECQLARRIAIERIRKYLGAFLVKLNGEVDAIVFTGGMGENDAELRDEVCADLQTFGISVDSTKNKLHLSEIQSSFAIVKCMVVPTSEELSIALQSAEAIGVLPTTGEEVTSKPFFEKTSLSTSTAKAPTGKVAPLGHALMIEGDQGTVLVEAALLTALLPRSSHLGYFRMLTLGEGRDYKLDFMRGVDKLGFHKEPVDAMVGMTMEEANALFARGLTDEIYSTIIDKFKAYSANKDFVIVSGQKITTRGARGGPGSFEFYAQLAAALNMPALSVHDARTDRIYGAALGPKLAGIRAAFEQSNVRLAGAIVTGLPADDFEAAERATRESLENQDIYPAALLPHDDRLYQLTMGEIAHELDAKVLFGESNIHNQFVRNVEVGTMQVPDLLAVLQQRPGTLVITSVARTEVLLSLVFAARSSNMQLHPGVILTGAAELPKTVQHVLDGVGTIRKPVLITTKSTYEVTAMISELRKLPHPLANGYAKLETAETLLEKHLDVDFREAMIIDMPVEDISPIILKHKMFTAVRKSKQRIVLPEGDDTRIVVAAGELISRGLCDVTLIGEEKSVKALAESAHVCIDGATIIDPNLVLKDSRTSWGDAMVDELYEKRKHKGMTLEKAREILRSDPAYFGTMMMIRGMADGMVSGACHSTANTMRPALQLIKTAPGFSLVSSVFFMLLRDKVYVYGDCAINVDPTAEQLADIAIASVQTARAFGIVPRVAMLSYASGDSNQGPMIDKVRQATELARKLAPDELIEGPIQFDAAVDPAVAAVKYKGLHSPVAGKATVCIFPDLNSGNNSYKAVQQASKTSAVGPIMQGLRMPVNDLSRGCTVEDVVNTAVCTALQAIVAQQANQP</sequence>
<protein>
    <recommendedName>
        <fullName evidence="7">Probable acetate kinase</fullName>
        <ecNumber evidence="7">2.7.2.1</ecNumber>
    </recommendedName>
    <alternativeName>
        <fullName evidence="7">Acetokinase</fullName>
    </alternativeName>
</protein>
<dbReference type="PROSITE" id="PS01076">
    <property type="entry name" value="ACETATE_KINASE_2"/>
    <property type="match status" value="1"/>
</dbReference>
<dbReference type="HAMAP" id="MF_00020">
    <property type="entry name" value="Acetate_kinase"/>
    <property type="match status" value="1"/>
</dbReference>
<dbReference type="AlphaFoldDB" id="A0AB34IZK5"/>
<name>A0AB34IZK5_PRYPA</name>
<reference evidence="10 11" key="1">
    <citation type="journal article" date="2024" name="Science">
        <title>Giant polyketide synthase enzymes in the biosynthesis of giant marine polyether toxins.</title>
        <authorList>
            <person name="Fallon T.R."/>
            <person name="Shende V.V."/>
            <person name="Wierzbicki I.H."/>
            <person name="Pendleton A.L."/>
            <person name="Watervoot N.F."/>
            <person name="Auber R.P."/>
            <person name="Gonzalez D.J."/>
            <person name="Wisecaver J.H."/>
            <person name="Moore B.S."/>
        </authorList>
    </citation>
    <scope>NUCLEOTIDE SEQUENCE [LARGE SCALE GENOMIC DNA]</scope>
    <source>
        <strain evidence="10 11">12B1</strain>
    </source>
</reference>
<dbReference type="Pfam" id="PF07085">
    <property type="entry name" value="DRTGG"/>
    <property type="match status" value="1"/>
</dbReference>
<evidence type="ECO:0000256" key="1">
    <source>
        <dbReference type="ARBA" id="ARBA00004989"/>
    </source>
</evidence>
<evidence type="ECO:0000259" key="8">
    <source>
        <dbReference type="Pfam" id="PF01515"/>
    </source>
</evidence>
<comment type="caution">
    <text evidence="10">The sequence shown here is derived from an EMBL/GenBank/DDBJ whole genome shotgun (WGS) entry which is preliminary data.</text>
</comment>
<dbReference type="InterPro" id="IPR000890">
    <property type="entry name" value="Aliphatic_acid_kin_short-chain"/>
</dbReference>
<evidence type="ECO:0000256" key="3">
    <source>
        <dbReference type="ARBA" id="ARBA00022741"/>
    </source>
</evidence>
<comment type="pathway">
    <text evidence="7">Metabolic intermediate biosynthesis; acetyl-CoA biosynthesis; acetyl-CoA from acetate: step 1/2.</text>
</comment>
<dbReference type="InterPro" id="IPR050500">
    <property type="entry name" value="Phos_Acetyltrans/Butyryltrans"/>
</dbReference>
<dbReference type="InterPro" id="IPR004614">
    <property type="entry name" value="P_AcTrfase"/>
</dbReference>
<dbReference type="NCBIfam" id="NF004167">
    <property type="entry name" value="PRK05632.1"/>
    <property type="match status" value="1"/>
</dbReference>
<keyword evidence="2 7" id="KW-0808">Transferase</keyword>
<evidence type="ECO:0000256" key="2">
    <source>
        <dbReference type="ARBA" id="ARBA00022679"/>
    </source>
</evidence>
<dbReference type="Pfam" id="PF00871">
    <property type="entry name" value="Acetate_kinase"/>
    <property type="match status" value="1"/>
</dbReference>
<dbReference type="SUPFAM" id="SSF53659">
    <property type="entry name" value="Isocitrate/Isopropylmalate dehydrogenase-like"/>
    <property type="match status" value="1"/>
</dbReference>
<dbReference type="GO" id="GO:0006085">
    <property type="term" value="P:acetyl-CoA biosynthetic process"/>
    <property type="evidence" value="ECO:0007669"/>
    <property type="project" value="UniProtKB-UniRule"/>
</dbReference>
<keyword evidence="5 7" id="KW-0067">ATP-binding</keyword>
<comment type="similarity">
    <text evidence="7">Belongs to the acetokinase family.</text>
</comment>
<keyword evidence="7" id="KW-0460">Magnesium</keyword>
<dbReference type="NCBIfam" id="TIGR00016">
    <property type="entry name" value="ackA"/>
    <property type="match status" value="1"/>
</dbReference>
<dbReference type="InterPro" id="IPR004372">
    <property type="entry name" value="Ac/propionate_kinase"/>
</dbReference>
<dbReference type="InterPro" id="IPR028979">
    <property type="entry name" value="Ser_kin/Pase_Hpr-like_N_sf"/>
</dbReference>
<feature type="binding site" evidence="7">
    <location>
        <begin position="348"/>
        <end position="352"/>
    </location>
    <ligand>
        <name>ATP</name>
        <dbReference type="ChEBI" id="CHEBI:30616"/>
    </ligand>
</feature>
<evidence type="ECO:0000313" key="10">
    <source>
        <dbReference type="EMBL" id="KAL1508085.1"/>
    </source>
</evidence>
<dbReference type="InterPro" id="IPR042113">
    <property type="entry name" value="P_AcTrfase_dom1"/>
</dbReference>
<feature type="binding site" evidence="7">
    <location>
        <position position="32"/>
    </location>
    <ligand>
        <name>ATP</name>
        <dbReference type="ChEBI" id="CHEBI:30616"/>
    </ligand>
</feature>
<feature type="domain" description="Phosphate acetyl/butaryl transferase" evidence="8">
    <location>
        <begin position="830"/>
        <end position="1154"/>
    </location>
</feature>
<comment type="catalytic activity">
    <reaction evidence="7">
        <text>acetate + ATP = acetyl phosphate + ADP</text>
        <dbReference type="Rhea" id="RHEA:11352"/>
        <dbReference type="ChEBI" id="CHEBI:22191"/>
        <dbReference type="ChEBI" id="CHEBI:30089"/>
        <dbReference type="ChEBI" id="CHEBI:30616"/>
        <dbReference type="ChEBI" id="CHEBI:456216"/>
        <dbReference type="EC" id="2.7.2.1"/>
    </reaction>
</comment>
<feature type="binding site" evidence="7">
    <location>
        <begin position="225"/>
        <end position="229"/>
    </location>
    <ligand>
        <name>ATP</name>
        <dbReference type="ChEBI" id="CHEBI:30616"/>
    </ligand>
</feature>
<dbReference type="PANTHER" id="PTHR43356">
    <property type="entry name" value="PHOSPHATE ACETYLTRANSFERASE"/>
    <property type="match status" value="1"/>
</dbReference>
<dbReference type="Gene3D" id="3.40.1390.20">
    <property type="entry name" value="HprK N-terminal domain-like"/>
    <property type="match status" value="1"/>
</dbReference>
<dbReference type="InterPro" id="IPR023865">
    <property type="entry name" value="Aliphatic_acid_kinase_CS"/>
</dbReference>
<dbReference type="PRINTS" id="PR00471">
    <property type="entry name" value="ACETATEKNASE"/>
</dbReference>
<dbReference type="GO" id="GO:0016407">
    <property type="term" value="F:acetyltransferase activity"/>
    <property type="evidence" value="ECO:0007669"/>
    <property type="project" value="InterPro"/>
</dbReference>
<dbReference type="NCBIfam" id="NF007233">
    <property type="entry name" value="PRK09653.1"/>
    <property type="match status" value="1"/>
</dbReference>
<dbReference type="GO" id="GO:0008776">
    <property type="term" value="F:acetate kinase activity"/>
    <property type="evidence" value="ECO:0007669"/>
    <property type="project" value="UniProtKB-UniRule"/>
</dbReference>
<accession>A0AB34IZK5</accession>
<dbReference type="EC" id="2.7.2.1" evidence="7"/>
<dbReference type="Gene3D" id="3.30.420.40">
    <property type="match status" value="2"/>
</dbReference>
<dbReference type="EMBL" id="JBGBPQ010000017">
    <property type="protein sequence ID" value="KAL1508085.1"/>
    <property type="molecule type" value="Genomic_DNA"/>
</dbReference>
<keyword evidence="7" id="KW-0479">Metal-binding</keyword>
<keyword evidence="6" id="KW-0012">Acyltransferase</keyword>
<dbReference type="GO" id="GO:0006082">
    <property type="term" value="P:organic acid metabolic process"/>
    <property type="evidence" value="ECO:0007669"/>
    <property type="project" value="InterPro"/>
</dbReference>
<evidence type="ECO:0000256" key="5">
    <source>
        <dbReference type="ARBA" id="ARBA00022840"/>
    </source>
</evidence>
<evidence type="ECO:0000313" key="11">
    <source>
        <dbReference type="Proteomes" id="UP001515480"/>
    </source>
</evidence>
<dbReference type="CDD" id="cd24010">
    <property type="entry name" value="ASKHA_NBD_AcK_PK"/>
    <property type="match status" value="1"/>
</dbReference>
<keyword evidence="4 7" id="KW-0418">Kinase</keyword>
<dbReference type="InterPro" id="IPR042112">
    <property type="entry name" value="P_AcTrfase_dom2"/>
</dbReference>
<dbReference type="InterPro" id="IPR043129">
    <property type="entry name" value="ATPase_NBD"/>
</dbReference>
<evidence type="ECO:0000259" key="9">
    <source>
        <dbReference type="Pfam" id="PF07085"/>
    </source>
</evidence>
<proteinExistence type="inferred from homology"/>
<dbReference type="Gene3D" id="3.40.50.10950">
    <property type="match status" value="1"/>
</dbReference>
<dbReference type="PANTHER" id="PTHR43356:SF3">
    <property type="entry name" value="PHOSPHATE ACETYLTRANSFERASE"/>
    <property type="match status" value="1"/>
</dbReference>
<feature type="site" description="Transition state stabilizer" evidence="7">
    <location>
        <position position="197"/>
    </location>
</feature>